<organism evidence="1 2">
    <name type="scientific">Anseongella ginsenosidimutans</name>
    <dbReference type="NCBI Taxonomy" id="496056"/>
    <lineage>
        <taxon>Bacteria</taxon>
        <taxon>Pseudomonadati</taxon>
        <taxon>Bacteroidota</taxon>
        <taxon>Sphingobacteriia</taxon>
        <taxon>Sphingobacteriales</taxon>
        <taxon>Sphingobacteriaceae</taxon>
        <taxon>Anseongella</taxon>
    </lineage>
</organism>
<name>A0A4R3KXR5_9SPHI</name>
<proteinExistence type="predicted"/>
<comment type="caution">
    <text evidence="1">The sequence shown here is derived from an EMBL/GenBank/DDBJ whole genome shotgun (WGS) entry which is preliminary data.</text>
</comment>
<dbReference type="AlphaFoldDB" id="A0A4R3KXR5"/>
<sequence>MILCNSNKQRGKYIGLESLNICIMLDVNIDDNLSIYQIKYFKLNSKKLFLKKKCNRVHMQ</sequence>
<evidence type="ECO:0000313" key="1">
    <source>
        <dbReference type="EMBL" id="TCS90268.1"/>
    </source>
</evidence>
<gene>
    <name evidence="1" type="ORF">EDD80_101468</name>
</gene>
<reference evidence="1 2" key="1">
    <citation type="submission" date="2019-03" db="EMBL/GenBank/DDBJ databases">
        <title>Genomic Encyclopedia of Type Strains, Phase IV (KMG-IV): sequencing the most valuable type-strain genomes for metagenomic binning, comparative biology and taxonomic classification.</title>
        <authorList>
            <person name="Goeker M."/>
        </authorList>
    </citation>
    <scope>NUCLEOTIDE SEQUENCE [LARGE SCALE GENOMIC DNA]</scope>
    <source>
        <strain evidence="1 2">DSM 21100</strain>
    </source>
</reference>
<dbReference type="Proteomes" id="UP000295807">
    <property type="component" value="Unassembled WGS sequence"/>
</dbReference>
<protein>
    <submittedName>
        <fullName evidence="1">Uncharacterized protein</fullName>
    </submittedName>
</protein>
<evidence type="ECO:0000313" key="2">
    <source>
        <dbReference type="Proteomes" id="UP000295807"/>
    </source>
</evidence>
<dbReference type="EMBL" id="SMAD01000001">
    <property type="protein sequence ID" value="TCS90268.1"/>
    <property type="molecule type" value="Genomic_DNA"/>
</dbReference>
<keyword evidence="2" id="KW-1185">Reference proteome</keyword>
<accession>A0A4R3KXR5</accession>